<evidence type="ECO:0000313" key="2">
    <source>
        <dbReference type="Proteomes" id="UP000014003"/>
    </source>
</evidence>
<dbReference type="Proteomes" id="UP000014003">
    <property type="component" value="Unassembled WGS sequence"/>
</dbReference>
<dbReference type="EMBL" id="AHDZ01000070">
    <property type="protein sequence ID" value="EOO11388.1"/>
    <property type="molecule type" value="Genomic_DNA"/>
</dbReference>
<protein>
    <submittedName>
        <fullName evidence="1">Uncharacterized protein</fullName>
    </submittedName>
</protein>
<proteinExistence type="predicted"/>
<evidence type="ECO:0000313" key="1">
    <source>
        <dbReference type="EMBL" id="EOO11388.1"/>
    </source>
</evidence>
<name>R8CIJ2_BACCE</name>
<accession>R8CIJ2</accession>
<sequence>MRKKDILFKLKKEIKKAEQRQKPNAIKGSGHIRGLKNAIRVIQEHK</sequence>
<dbReference type="AlphaFoldDB" id="R8CIJ2"/>
<gene>
    <name evidence="1" type="ORF">IGA_05651</name>
</gene>
<dbReference type="HOGENOM" id="CLU_3179777_0_0_9"/>
<reference evidence="1 2" key="1">
    <citation type="submission" date="2012-12" db="EMBL/GenBank/DDBJ databases">
        <title>The Genome Sequence of Bacillus cereus HuA3-9.</title>
        <authorList>
            <consortium name="The Broad Institute Genome Sequencing Platform"/>
            <consortium name="The Broad Institute Genome Sequencing Center for Infectious Disease"/>
            <person name="Feldgarden M."/>
            <person name="Van der Auwera G.A."/>
            <person name="Mahillon J."/>
            <person name="Duprez V."/>
            <person name="Timmery S."/>
            <person name="Mattelet C."/>
            <person name="Dierick K."/>
            <person name="Sun M."/>
            <person name="Yu Z."/>
            <person name="Zhu L."/>
            <person name="Hu X."/>
            <person name="Shank E.B."/>
            <person name="Swiecicka I."/>
            <person name="Hansen B.M."/>
            <person name="Andrup L."/>
            <person name="Walker B."/>
            <person name="Young S.K."/>
            <person name="Zeng Q."/>
            <person name="Gargeya S."/>
            <person name="Fitzgerald M."/>
            <person name="Haas B."/>
            <person name="Abouelleil A."/>
            <person name="Alvarado L."/>
            <person name="Arachchi H.M."/>
            <person name="Berlin A.M."/>
            <person name="Chapman S.B."/>
            <person name="Dewar J."/>
            <person name="Goldberg J."/>
            <person name="Griggs A."/>
            <person name="Gujja S."/>
            <person name="Hansen M."/>
            <person name="Howarth C."/>
            <person name="Imamovic A."/>
            <person name="Larimer J."/>
            <person name="McCowan C."/>
            <person name="Murphy C."/>
            <person name="Neiman D."/>
            <person name="Pearson M."/>
            <person name="Priest M."/>
            <person name="Roberts A."/>
            <person name="Saif S."/>
            <person name="Shea T."/>
            <person name="Sisk P."/>
            <person name="Sykes S."/>
            <person name="Wortman J."/>
            <person name="Nusbaum C."/>
            <person name="Birren B."/>
        </authorList>
    </citation>
    <scope>NUCLEOTIDE SEQUENCE [LARGE SCALE GENOMIC DNA]</scope>
    <source>
        <strain evidence="1 2">HuA3-9</strain>
    </source>
</reference>
<comment type="caution">
    <text evidence="1">The sequence shown here is derived from an EMBL/GenBank/DDBJ whole genome shotgun (WGS) entry which is preliminary data.</text>
</comment>
<dbReference type="RefSeq" id="WP_016094884.1">
    <property type="nucleotide sequence ID" value="NZ_KB976126.1"/>
</dbReference>
<organism evidence="1 2">
    <name type="scientific">Bacillus cereus HuA3-9</name>
    <dbReference type="NCBI Taxonomy" id="1053205"/>
    <lineage>
        <taxon>Bacteria</taxon>
        <taxon>Bacillati</taxon>
        <taxon>Bacillota</taxon>
        <taxon>Bacilli</taxon>
        <taxon>Bacillales</taxon>
        <taxon>Bacillaceae</taxon>
        <taxon>Bacillus</taxon>
        <taxon>Bacillus cereus group</taxon>
    </lineage>
</organism>